<reference evidence="2 3" key="1">
    <citation type="submission" date="2016-07" db="EMBL/GenBank/DDBJ databases">
        <title>Genome and transcriptome analysis of iron-reducing fermentative bacteria Anoxybacter fermentans.</title>
        <authorList>
            <person name="Zeng X."/>
            <person name="Shao Z."/>
        </authorList>
    </citation>
    <scope>NUCLEOTIDE SEQUENCE [LARGE SCALE GENOMIC DNA]</scope>
    <source>
        <strain evidence="2 3">DY22613</strain>
    </source>
</reference>
<dbReference type="KEGG" id="aft:BBF96_12835"/>
<keyword evidence="3" id="KW-1185">Reference proteome</keyword>
<keyword evidence="1" id="KW-0812">Transmembrane</keyword>
<dbReference type="AlphaFoldDB" id="A0A3S9T0T0"/>
<name>A0A3S9T0T0_9FIRM</name>
<evidence type="ECO:0000313" key="3">
    <source>
        <dbReference type="Proteomes" id="UP000267250"/>
    </source>
</evidence>
<keyword evidence="1" id="KW-0472">Membrane</keyword>
<feature type="transmembrane region" description="Helical" evidence="1">
    <location>
        <begin position="17"/>
        <end position="35"/>
    </location>
</feature>
<accession>A0A3S9T0T0</accession>
<dbReference type="Proteomes" id="UP000267250">
    <property type="component" value="Chromosome"/>
</dbReference>
<gene>
    <name evidence="2" type="ORF">BBF96_12835</name>
</gene>
<proteinExistence type="predicted"/>
<organism evidence="2 3">
    <name type="scientific">Anoxybacter fermentans</name>
    <dbReference type="NCBI Taxonomy" id="1323375"/>
    <lineage>
        <taxon>Bacteria</taxon>
        <taxon>Bacillati</taxon>
        <taxon>Bacillota</taxon>
        <taxon>Clostridia</taxon>
        <taxon>Halanaerobiales</taxon>
        <taxon>Anoxybacter</taxon>
    </lineage>
</organism>
<evidence type="ECO:0000313" key="2">
    <source>
        <dbReference type="EMBL" id="AZR74206.1"/>
    </source>
</evidence>
<keyword evidence="1" id="KW-1133">Transmembrane helix</keyword>
<sequence>MEHAIESVENIMRGVRGLNFTGHITMVGYFFLYLLKNYLEKVSKIDLVEWNLIKLLRYIILISISGKNR</sequence>
<dbReference type="EMBL" id="CP016379">
    <property type="protein sequence ID" value="AZR74206.1"/>
    <property type="molecule type" value="Genomic_DNA"/>
</dbReference>
<evidence type="ECO:0000256" key="1">
    <source>
        <dbReference type="SAM" id="Phobius"/>
    </source>
</evidence>
<protein>
    <submittedName>
        <fullName evidence="2">Uncharacterized protein</fullName>
    </submittedName>
</protein>